<dbReference type="EMBL" id="VSSQ01014310">
    <property type="protein sequence ID" value="MPM53385.1"/>
    <property type="molecule type" value="Genomic_DNA"/>
</dbReference>
<gene>
    <name evidence="1" type="ORF">SDC9_100152</name>
</gene>
<reference evidence="1" key="1">
    <citation type="submission" date="2019-08" db="EMBL/GenBank/DDBJ databases">
        <authorList>
            <person name="Kucharzyk K."/>
            <person name="Murdoch R.W."/>
            <person name="Higgins S."/>
            <person name="Loffler F."/>
        </authorList>
    </citation>
    <scope>NUCLEOTIDE SEQUENCE</scope>
</reference>
<comment type="caution">
    <text evidence="1">The sequence shown here is derived from an EMBL/GenBank/DDBJ whole genome shotgun (WGS) entry which is preliminary data.</text>
</comment>
<proteinExistence type="predicted"/>
<sequence>MQVFTLEELNNAHKALLSTLHKCEKIEGAKLGISQQTLLTRRIFALKVALTLIEREATKLEEES</sequence>
<evidence type="ECO:0000313" key="1">
    <source>
        <dbReference type="EMBL" id="MPM53385.1"/>
    </source>
</evidence>
<evidence type="ECO:0008006" key="2">
    <source>
        <dbReference type="Google" id="ProtNLM"/>
    </source>
</evidence>
<dbReference type="AlphaFoldDB" id="A0A645AJI6"/>
<accession>A0A645AJI6</accession>
<name>A0A645AJI6_9ZZZZ</name>
<protein>
    <recommendedName>
        <fullName evidence="2">50S ribosomal protein L29</fullName>
    </recommendedName>
</protein>
<organism evidence="1">
    <name type="scientific">bioreactor metagenome</name>
    <dbReference type="NCBI Taxonomy" id="1076179"/>
    <lineage>
        <taxon>unclassified sequences</taxon>
        <taxon>metagenomes</taxon>
        <taxon>ecological metagenomes</taxon>
    </lineage>
</organism>